<reference evidence="1 2" key="1">
    <citation type="submission" date="2018-09" db="EMBL/GenBank/DDBJ databases">
        <title>Nocardia yunnanensis sp. nov., an actinomycete isolated from a soil sample.</title>
        <authorList>
            <person name="Zhang J."/>
        </authorList>
    </citation>
    <scope>NUCLEOTIDE SEQUENCE [LARGE SCALE GENOMIC DNA]</scope>
    <source>
        <strain evidence="1 2">CFHS0054</strain>
    </source>
</reference>
<dbReference type="OrthoDB" id="4561669at2"/>
<keyword evidence="2" id="KW-1185">Reference proteome</keyword>
<dbReference type="Pfam" id="PF19818">
    <property type="entry name" value="DUF6301"/>
    <property type="match status" value="1"/>
</dbReference>
<name>A0A386Z879_9NOCA</name>
<sequence length="158" mass="18252">MRAANEFDWTWTIDDLPAFSERVGWQVTDVDKQFPRLVTNLDVNRTDATVSLHNNRAKPEVSRPLQEITFRATDVTPEDPSEKPELDQAFNELAQRIFDAVGERPTKWWIEPSRGLRWDLPTVVVELTASERSISIYLVSPAYMKWSDDNDESLDAEE</sequence>
<dbReference type="AlphaFoldDB" id="A0A386Z879"/>
<gene>
    <name evidence="1" type="ORF">D7D52_08400</name>
</gene>
<evidence type="ECO:0000313" key="1">
    <source>
        <dbReference type="EMBL" id="AYF73881.1"/>
    </source>
</evidence>
<dbReference type="KEGG" id="nyu:D7D52_08400"/>
<dbReference type="EMBL" id="CP032568">
    <property type="protein sequence ID" value="AYF73881.1"/>
    <property type="molecule type" value="Genomic_DNA"/>
</dbReference>
<dbReference type="Proteomes" id="UP000267164">
    <property type="component" value="Chromosome"/>
</dbReference>
<dbReference type="InterPro" id="IPR046268">
    <property type="entry name" value="DUF6301"/>
</dbReference>
<accession>A0A386Z879</accession>
<proteinExistence type="predicted"/>
<organism evidence="1 2">
    <name type="scientific">Nocardia yunnanensis</name>
    <dbReference type="NCBI Taxonomy" id="2382165"/>
    <lineage>
        <taxon>Bacteria</taxon>
        <taxon>Bacillati</taxon>
        <taxon>Actinomycetota</taxon>
        <taxon>Actinomycetes</taxon>
        <taxon>Mycobacteriales</taxon>
        <taxon>Nocardiaceae</taxon>
        <taxon>Nocardia</taxon>
    </lineage>
</organism>
<evidence type="ECO:0000313" key="2">
    <source>
        <dbReference type="Proteomes" id="UP000267164"/>
    </source>
</evidence>
<protein>
    <submittedName>
        <fullName evidence="1">Uncharacterized protein</fullName>
    </submittedName>
</protein>